<reference evidence="1 2" key="1">
    <citation type="submission" date="2019-07" db="EMBL/GenBank/DDBJ databases">
        <title>WGS assembly of Gossypium tomentosum.</title>
        <authorList>
            <person name="Chen Z.J."/>
            <person name="Sreedasyam A."/>
            <person name="Ando A."/>
            <person name="Song Q."/>
            <person name="De L."/>
            <person name="Hulse-Kemp A."/>
            <person name="Ding M."/>
            <person name="Ye W."/>
            <person name="Kirkbride R."/>
            <person name="Jenkins J."/>
            <person name="Plott C."/>
            <person name="Lovell J."/>
            <person name="Lin Y.-M."/>
            <person name="Vaughn R."/>
            <person name="Liu B."/>
            <person name="Li W."/>
            <person name="Simpson S."/>
            <person name="Scheffler B."/>
            <person name="Saski C."/>
            <person name="Grover C."/>
            <person name="Hu G."/>
            <person name="Conover J."/>
            <person name="Carlson J."/>
            <person name="Shu S."/>
            <person name="Boston L."/>
            <person name="Williams M."/>
            <person name="Peterson D."/>
            <person name="Mcgee K."/>
            <person name="Jones D."/>
            <person name="Wendel J."/>
            <person name="Stelly D."/>
            <person name="Grimwood J."/>
            <person name="Schmutz J."/>
        </authorList>
    </citation>
    <scope>NUCLEOTIDE SEQUENCE [LARGE SCALE GENOMIC DNA]</scope>
    <source>
        <strain evidence="1">7179.01</strain>
    </source>
</reference>
<gene>
    <name evidence="1" type="ORF">ES332_A06G207800v1</name>
</gene>
<evidence type="ECO:0000313" key="1">
    <source>
        <dbReference type="EMBL" id="TYI24067.1"/>
    </source>
</evidence>
<dbReference type="Proteomes" id="UP000322667">
    <property type="component" value="Chromosome A06"/>
</dbReference>
<accession>A0A5D2Q6H2</accession>
<dbReference type="AlphaFoldDB" id="A0A5D2Q6H2"/>
<dbReference type="EMBL" id="CM017615">
    <property type="protein sequence ID" value="TYI24067.1"/>
    <property type="molecule type" value="Genomic_DNA"/>
</dbReference>
<keyword evidence="2" id="KW-1185">Reference proteome</keyword>
<proteinExistence type="predicted"/>
<organism evidence="1 2">
    <name type="scientific">Gossypium tomentosum</name>
    <name type="common">Hawaiian cotton</name>
    <name type="synonym">Gossypium sandvicense</name>
    <dbReference type="NCBI Taxonomy" id="34277"/>
    <lineage>
        <taxon>Eukaryota</taxon>
        <taxon>Viridiplantae</taxon>
        <taxon>Streptophyta</taxon>
        <taxon>Embryophyta</taxon>
        <taxon>Tracheophyta</taxon>
        <taxon>Spermatophyta</taxon>
        <taxon>Magnoliopsida</taxon>
        <taxon>eudicotyledons</taxon>
        <taxon>Gunneridae</taxon>
        <taxon>Pentapetalae</taxon>
        <taxon>rosids</taxon>
        <taxon>malvids</taxon>
        <taxon>Malvales</taxon>
        <taxon>Malvaceae</taxon>
        <taxon>Malvoideae</taxon>
        <taxon>Gossypium</taxon>
    </lineage>
</organism>
<sequence>MASEESQISSLFCFYLKVPAAPASSSRLALEASATTPSRMVEQVEEEVVDVTSAVVPGLGARGG</sequence>
<evidence type="ECO:0000313" key="2">
    <source>
        <dbReference type="Proteomes" id="UP000322667"/>
    </source>
</evidence>
<protein>
    <submittedName>
        <fullName evidence="1">Uncharacterized protein</fullName>
    </submittedName>
</protein>
<name>A0A5D2Q6H2_GOSTO</name>